<proteinExistence type="predicted"/>
<dbReference type="InterPro" id="IPR019587">
    <property type="entry name" value="Polyketide_cyclase/dehydratase"/>
</dbReference>
<reference evidence="2" key="1">
    <citation type="journal article" date="2019" name="Int. J. Syst. Evol. Microbiol.">
        <title>The Global Catalogue of Microorganisms (GCM) 10K type strain sequencing project: providing services to taxonomists for standard genome sequencing and annotation.</title>
        <authorList>
            <consortium name="The Broad Institute Genomics Platform"/>
            <consortium name="The Broad Institute Genome Sequencing Center for Infectious Disease"/>
            <person name="Wu L."/>
            <person name="Ma J."/>
        </authorList>
    </citation>
    <scope>NUCLEOTIDE SEQUENCE [LARGE SCALE GENOMIC DNA]</scope>
    <source>
        <strain evidence="2">JCM 3389</strain>
    </source>
</reference>
<sequence>MKKMIFYILLLIVVLTTVFFIHESNQFKNYTSSQNINTPDEMNIPINKDAPVISQSEIIIDAPIEKVWQILTNINDWPAWQKEVTESTLKEVVSEGVEFKWKAGGLSFTSQIHTMDSKKKFGWTGKTFGASAIHNWFFSDDDDKTIVRVEESLQGVFPRMFKGYFQKNLDNGVNQNLMDLKTAAEK</sequence>
<protein>
    <submittedName>
        <fullName evidence="1">SRPBCC family protein</fullName>
    </submittedName>
</protein>
<dbReference type="InterPro" id="IPR023393">
    <property type="entry name" value="START-like_dom_sf"/>
</dbReference>
<dbReference type="Gene3D" id="3.30.530.20">
    <property type="match status" value="1"/>
</dbReference>
<gene>
    <name evidence="1" type="ORF">ACFSJE_07820</name>
</gene>
<accession>A0ABW4Y043</accession>
<evidence type="ECO:0000313" key="2">
    <source>
        <dbReference type="Proteomes" id="UP001597342"/>
    </source>
</evidence>
<organism evidence="1 2">
    <name type="scientific">Flagellimonas iocasae</name>
    <dbReference type="NCBI Taxonomy" id="2055905"/>
    <lineage>
        <taxon>Bacteria</taxon>
        <taxon>Pseudomonadati</taxon>
        <taxon>Bacteroidota</taxon>
        <taxon>Flavobacteriia</taxon>
        <taxon>Flavobacteriales</taxon>
        <taxon>Flavobacteriaceae</taxon>
        <taxon>Flagellimonas</taxon>
    </lineage>
</organism>
<dbReference type="EMBL" id="JBHUHU010000003">
    <property type="protein sequence ID" value="MFD2099673.1"/>
    <property type="molecule type" value="Genomic_DNA"/>
</dbReference>
<dbReference type="SUPFAM" id="SSF55961">
    <property type="entry name" value="Bet v1-like"/>
    <property type="match status" value="1"/>
</dbReference>
<keyword evidence="2" id="KW-1185">Reference proteome</keyword>
<comment type="caution">
    <text evidence="1">The sequence shown here is derived from an EMBL/GenBank/DDBJ whole genome shotgun (WGS) entry which is preliminary data.</text>
</comment>
<name>A0ABW4Y043_9FLAO</name>
<dbReference type="RefSeq" id="WP_379830431.1">
    <property type="nucleotide sequence ID" value="NZ_JBHUHU010000003.1"/>
</dbReference>
<dbReference type="Proteomes" id="UP001597342">
    <property type="component" value="Unassembled WGS sequence"/>
</dbReference>
<dbReference type="Pfam" id="PF10604">
    <property type="entry name" value="Polyketide_cyc2"/>
    <property type="match status" value="1"/>
</dbReference>
<evidence type="ECO:0000313" key="1">
    <source>
        <dbReference type="EMBL" id="MFD2099673.1"/>
    </source>
</evidence>